<accession>A0A3N4GXQ2</accession>
<name>A0A3N4GXQ2_9LACT</name>
<feature type="transmembrane region" description="Helical" evidence="9">
    <location>
        <begin position="379"/>
        <end position="396"/>
    </location>
</feature>
<feature type="transmembrane region" description="Helical" evidence="9">
    <location>
        <begin position="326"/>
        <end position="347"/>
    </location>
</feature>
<dbReference type="GO" id="GO:0015820">
    <property type="term" value="P:L-leucine transport"/>
    <property type="evidence" value="ECO:0007669"/>
    <property type="project" value="TreeGrafter"/>
</dbReference>
<feature type="transmembrane region" description="Helical" evidence="9">
    <location>
        <begin position="425"/>
        <end position="444"/>
    </location>
</feature>
<organism evidence="10 11">
    <name type="scientific">Aerococcus agrisoli</name>
    <dbReference type="NCBI Taxonomy" id="2487350"/>
    <lineage>
        <taxon>Bacteria</taxon>
        <taxon>Bacillati</taxon>
        <taxon>Bacillota</taxon>
        <taxon>Bacilli</taxon>
        <taxon>Lactobacillales</taxon>
        <taxon>Aerococcaceae</taxon>
        <taxon>Aerococcus</taxon>
    </lineage>
</organism>
<evidence type="ECO:0000256" key="1">
    <source>
        <dbReference type="ARBA" id="ARBA00004651"/>
    </source>
</evidence>
<keyword evidence="3 9" id="KW-0813">Transport</keyword>
<feature type="transmembrane region" description="Helical" evidence="9">
    <location>
        <begin position="281"/>
        <end position="314"/>
    </location>
</feature>
<evidence type="ECO:0000256" key="2">
    <source>
        <dbReference type="ARBA" id="ARBA00008540"/>
    </source>
</evidence>
<comment type="function">
    <text evidence="9">Component of the transport system for branched-chain amino acids.</text>
</comment>
<feature type="transmembrane region" description="Helical" evidence="9">
    <location>
        <begin position="86"/>
        <end position="104"/>
    </location>
</feature>
<keyword evidence="11" id="KW-1185">Reference proteome</keyword>
<dbReference type="PANTHER" id="PTHR30588">
    <property type="entry name" value="BRANCHED-CHAIN AMINO ACID TRANSPORT SYSTEM 2 CARRIER PROTEIN"/>
    <property type="match status" value="1"/>
</dbReference>
<evidence type="ECO:0000313" key="11">
    <source>
        <dbReference type="Proteomes" id="UP000273977"/>
    </source>
</evidence>
<feature type="transmembrane region" description="Helical" evidence="9">
    <location>
        <begin position="124"/>
        <end position="144"/>
    </location>
</feature>
<comment type="similarity">
    <text evidence="2 9">Belongs to the branched chain amino acid transporter family.</text>
</comment>
<evidence type="ECO:0000256" key="5">
    <source>
        <dbReference type="ARBA" id="ARBA00022692"/>
    </source>
</evidence>
<evidence type="ECO:0000313" key="10">
    <source>
        <dbReference type="EMBL" id="RPA57764.1"/>
    </source>
</evidence>
<dbReference type="EMBL" id="RKMG01000027">
    <property type="protein sequence ID" value="RPA57764.1"/>
    <property type="molecule type" value="Genomic_DNA"/>
</dbReference>
<evidence type="ECO:0000256" key="4">
    <source>
        <dbReference type="ARBA" id="ARBA00022475"/>
    </source>
</evidence>
<dbReference type="NCBIfam" id="TIGR00796">
    <property type="entry name" value="livcs"/>
    <property type="match status" value="1"/>
</dbReference>
<dbReference type="GO" id="GO:0005304">
    <property type="term" value="F:L-valine transmembrane transporter activity"/>
    <property type="evidence" value="ECO:0007669"/>
    <property type="project" value="TreeGrafter"/>
</dbReference>
<evidence type="ECO:0000256" key="7">
    <source>
        <dbReference type="ARBA" id="ARBA00022989"/>
    </source>
</evidence>
<dbReference type="Proteomes" id="UP000273977">
    <property type="component" value="Unassembled WGS sequence"/>
</dbReference>
<keyword evidence="4" id="KW-1003">Cell membrane</keyword>
<evidence type="ECO:0000256" key="8">
    <source>
        <dbReference type="ARBA" id="ARBA00023136"/>
    </source>
</evidence>
<feature type="transmembrane region" description="Helical" evidence="9">
    <location>
        <begin position="239"/>
        <end position="261"/>
    </location>
</feature>
<dbReference type="InterPro" id="IPR004685">
    <property type="entry name" value="Brnchd-chn_aa_trnsp_Livcs"/>
</dbReference>
<comment type="subcellular location">
    <subcellularLocation>
        <location evidence="1 9">Cell membrane</location>
        <topology evidence="1 9">Multi-pass membrane protein</topology>
    </subcellularLocation>
</comment>
<feature type="transmembrane region" description="Helical" evidence="9">
    <location>
        <begin position="353"/>
        <end position="370"/>
    </location>
</feature>
<proteinExistence type="inferred from homology"/>
<keyword evidence="6 9" id="KW-0029">Amino-acid transport</keyword>
<gene>
    <name evidence="10" type="primary">brnQ</name>
    <name evidence="10" type="ORF">EF384_07785</name>
</gene>
<dbReference type="AlphaFoldDB" id="A0A3N4GXQ2"/>
<dbReference type="RefSeq" id="WP_123780874.1">
    <property type="nucleotide sequence ID" value="NZ_RKMG01000027.1"/>
</dbReference>
<keyword evidence="5 9" id="KW-0812">Transmembrane</keyword>
<reference evidence="10 11" key="1">
    <citation type="submission" date="2018-11" db="EMBL/GenBank/DDBJ databases">
        <title>Aerococcus sp. SJQ22, whole genome shotgun sequence.</title>
        <authorList>
            <person name="Sun L."/>
            <person name="Gao X."/>
            <person name="Chen W."/>
            <person name="Huang K."/>
        </authorList>
    </citation>
    <scope>NUCLEOTIDE SEQUENCE [LARGE SCALE GENOMIC DNA]</scope>
    <source>
        <strain evidence="10 11">SJQ22</strain>
    </source>
</reference>
<protein>
    <recommendedName>
        <fullName evidence="9">Branched-chain amino acid transport system carrier protein</fullName>
    </recommendedName>
</protein>
<evidence type="ECO:0000256" key="9">
    <source>
        <dbReference type="RuleBase" id="RU362122"/>
    </source>
</evidence>
<dbReference type="OrthoDB" id="9783920at2"/>
<dbReference type="GO" id="GO:0015188">
    <property type="term" value="F:L-isoleucine transmembrane transporter activity"/>
    <property type="evidence" value="ECO:0007669"/>
    <property type="project" value="TreeGrafter"/>
</dbReference>
<dbReference type="PANTHER" id="PTHR30588:SF0">
    <property type="entry name" value="BRANCHED-CHAIN AMINO ACID PERMEASE BRNQ"/>
    <property type="match status" value="1"/>
</dbReference>
<evidence type="ECO:0000256" key="3">
    <source>
        <dbReference type="ARBA" id="ARBA00022448"/>
    </source>
</evidence>
<dbReference type="GO" id="GO:0005886">
    <property type="term" value="C:plasma membrane"/>
    <property type="evidence" value="ECO:0007669"/>
    <property type="project" value="UniProtKB-SubCell"/>
</dbReference>
<evidence type="ECO:0000256" key="6">
    <source>
        <dbReference type="ARBA" id="ARBA00022970"/>
    </source>
</evidence>
<comment type="caution">
    <text evidence="10">The sequence shown here is derived from an EMBL/GenBank/DDBJ whole genome shotgun (WGS) entry which is preliminary data.</text>
</comment>
<dbReference type="GO" id="GO:0015190">
    <property type="term" value="F:L-leucine transmembrane transporter activity"/>
    <property type="evidence" value="ECO:0007669"/>
    <property type="project" value="TreeGrafter"/>
</dbReference>
<dbReference type="Pfam" id="PF05525">
    <property type="entry name" value="Branch_AA_trans"/>
    <property type="match status" value="1"/>
</dbReference>
<keyword evidence="8 9" id="KW-0472">Membrane</keyword>
<feature type="transmembrane region" description="Helical" evidence="9">
    <location>
        <begin position="45"/>
        <end position="65"/>
    </location>
</feature>
<feature type="transmembrane region" description="Helical" evidence="9">
    <location>
        <begin position="194"/>
        <end position="218"/>
    </location>
</feature>
<keyword evidence="7 9" id="KW-1133">Transmembrane helix</keyword>
<dbReference type="GO" id="GO:0015818">
    <property type="term" value="P:isoleucine transport"/>
    <property type="evidence" value="ECO:0007669"/>
    <property type="project" value="TreeGrafter"/>
</dbReference>
<sequence length="453" mass="48520">MKPNNKTKLTGKESIVVASTLFGLFFGAGNLIFPVLMGQMAGGNIWLASLGFIITATGLPLLAIAAIGRTHSEGLFDLASKISKKYAYFFTVALYLTIGPFFASPRTASVSFEVSFATAGFVDSPWALLIYSAIFFGIALALSLRPSNIMDYVGKFLNPIFLIFLAVIFVRAFTMPEVSVADVAPVEAYTSQALFQGFLEGYNTMDVLAALAFGIIVIRSIRKLGINEPAKIANETVKSGLFTAILMGLIYICLGVLGAQSRGFIDVQENGGVALSMITQHYFGTAGSILLALVMIFACLKTAIGLIVACAETFEELFPNVLSSKAWTILFAGVSFVISNVGLTSIIGLSQPVLMFLYPLAISLVILALCEPIYTSKKVYQWVTGLTMFAAIFDLIKTLPSGLYDLVGGDAIGAFAARILPFYDYGFGWLLPAIIGLVIGIALTEMDKKKANA</sequence>
<feature type="transmembrane region" description="Helical" evidence="9">
    <location>
        <begin position="156"/>
        <end position="174"/>
    </location>
</feature>
<feature type="transmembrane region" description="Helical" evidence="9">
    <location>
        <begin position="15"/>
        <end position="33"/>
    </location>
</feature>